<name>A0ABV3DVT6_9ACTN</name>
<dbReference type="Gene3D" id="1.10.10.10">
    <property type="entry name" value="Winged helix-like DNA-binding domain superfamily/Winged helix DNA-binding domain"/>
    <property type="match status" value="1"/>
</dbReference>
<dbReference type="SUPFAM" id="SSF46785">
    <property type="entry name" value="Winged helix' DNA-binding domain"/>
    <property type="match status" value="1"/>
</dbReference>
<feature type="region of interest" description="Disordered" evidence="6">
    <location>
        <begin position="63"/>
        <end position="164"/>
    </location>
</feature>
<comment type="similarity">
    <text evidence="1">Belongs to the BlaI transcriptional regulatory family.</text>
</comment>
<evidence type="ECO:0000256" key="1">
    <source>
        <dbReference type="ARBA" id="ARBA00011046"/>
    </source>
</evidence>
<gene>
    <name evidence="7" type="ORF">AB0C36_40970</name>
</gene>
<dbReference type="InterPro" id="IPR036388">
    <property type="entry name" value="WH-like_DNA-bd_sf"/>
</dbReference>
<dbReference type="Proteomes" id="UP001551482">
    <property type="component" value="Unassembled WGS sequence"/>
</dbReference>
<protein>
    <submittedName>
        <fullName evidence="7">BlaI/MecI/CopY family transcriptional regulator</fullName>
    </submittedName>
</protein>
<evidence type="ECO:0000256" key="2">
    <source>
        <dbReference type="ARBA" id="ARBA00023015"/>
    </source>
</evidence>
<dbReference type="InterPro" id="IPR005650">
    <property type="entry name" value="BlaI_family"/>
</dbReference>
<organism evidence="7 8">
    <name type="scientific">Streptodolium elevatio</name>
    <dbReference type="NCBI Taxonomy" id="3157996"/>
    <lineage>
        <taxon>Bacteria</taxon>
        <taxon>Bacillati</taxon>
        <taxon>Actinomycetota</taxon>
        <taxon>Actinomycetes</taxon>
        <taxon>Kitasatosporales</taxon>
        <taxon>Streptomycetaceae</taxon>
        <taxon>Streptodolium</taxon>
    </lineage>
</organism>
<keyword evidence="2" id="KW-0805">Transcription regulation</keyword>
<evidence type="ECO:0000256" key="3">
    <source>
        <dbReference type="ARBA" id="ARBA00023125"/>
    </source>
</evidence>
<keyword evidence="8" id="KW-1185">Reference proteome</keyword>
<evidence type="ECO:0000313" key="8">
    <source>
        <dbReference type="Proteomes" id="UP001551482"/>
    </source>
</evidence>
<sequence>MKEVRSDPADLKGQYAAQVAADLANNAREQERVSAELAVLEKQLQALQADRALLESIRQAVTTGTLPDAAAPPRTADGASPPEPGQGAAVPAPREKSPAADRARVAESKASPARPARKKSAKNDGPTLGELILSHLVAQPEPRSAAEISAALGESHPQRAPKATVVRTTVEGLVAKSLVERSKQGSSVFYSALASPPQSRGDNAETAPAPEAPAT</sequence>
<keyword evidence="5" id="KW-0175">Coiled coil</keyword>
<feature type="compositionally biased region" description="Basic and acidic residues" evidence="6">
    <location>
        <begin position="93"/>
        <end position="107"/>
    </location>
</feature>
<feature type="compositionally biased region" description="Low complexity" evidence="6">
    <location>
        <begin position="204"/>
        <end position="215"/>
    </location>
</feature>
<evidence type="ECO:0000313" key="7">
    <source>
        <dbReference type="EMBL" id="MEU8139856.1"/>
    </source>
</evidence>
<dbReference type="RefSeq" id="WP_358364340.1">
    <property type="nucleotide sequence ID" value="NZ_JBEZFP010000207.1"/>
</dbReference>
<proteinExistence type="inferred from homology"/>
<evidence type="ECO:0000256" key="6">
    <source>
        <dbReference type="SAM" id="MobiDB-lite"/>
    </source>
</evidence>
<reference evidence="7 8" key="1">
    <citation type="submission" date="2024-06" db="EMBL/GenBank/DDBJ databases">
        <title>The Natural Products Discovery Center: Release of the First 8490 Sequenced Strains for Exploring Actinobacteria Biosynthetic Diversity.</title>
        <authorList>
            <person name="Kalkreuter E."/>
            <person name="Kautsar S.A."/>
            <person name="Yang D."/>
            <person name="Bader C.D."/>
            <person name="Teijaro C.N."/>
            <person name="Fluegel L."/>
            <person name="Davis C.M."/>
            <person name="Simpson J.R."/>
            <person name="Lauterbach L."/>
            <person name="Steele A.D."/>
            <person name="Gui C."/>
            <person name="Meng S."/>
            <person name="Li G."/>
            <person name="Viehrig K."/>
            <person name="Ye F."/>
            <person name="Su P."/>
            <person name="Kiefer A.F."/>
            <person name="Nichols A."/>
            <person name="Cepeda A.J."/>
            <person name="Yan W."/>
            <person name="Fan B."/>
            <person name="Jiang Y."/>
            <person name="Adhikari A."/>
            <person name="Zheng C.-J."/>
            <person name="Schuster L."/>
            <person name="Cowan T.M."/>
            <person name="Smanski M.J."/>
            <person name="Chevrette M.G."/>
            <person name="De Carvalho L.P.S."/>
            <person name="Shen B."/>
        </authorList>
    </citation>
    <scope>NUCLEOTIDE SEQUENCE [LARGE SCALE GENOMIC DNA]</scope>
    <source>
        <strain evidence="7 8">NPDC048946</strain>
    </source>
</reference>
<dbReference type="InterPro" id="IPR036390">
    <property type="entry name" value="WH_DNA-bd_sf"/>
</dbReference>
<evidence type="ECO:0000256" key="4">
    <source>
        <dbReference type="ARBA" id="ARBA00023163"/>
    </source>
</evidence>
<feature type="region of interest" description="Disordered" evidence="6">
    <location>
        <begin position="192"/>
        <end position="215"/>
    </location>
</feature>
<keyword evidence="3" id="KW-0238">DNA-binding</keyword>
<evidence type="ECO:0000256" key="5">
    <source>
        <dbReference type="SAM" id="Coils"/>
    </source>
</evidence>
<keyword evidence="4" id="KW-0804">Transcription</keyword>
<accession>A0ABV3DVT6</accession>
<dbReference type="EMBL" id="JBEZFP010000207">
    <property type="protein sequence ID" value="MEU8139856.1"/>
    <property type="molecule type" value="Genomic_DNA"/>
</dbReference>
<feature type="coiled-coil region" evidence="5">
    <location>
        <begin position="23"/>
        <end position="57"/>
    </location>
</feature>
<dbReference type="Pfam" id="PF03965">
    <property type="entry name" value="Penicillinase_R"/>
    <property type="match status" value="1"/>
</dbReference>
<comment type="caution">
    <text evidence="7">The sequence shown here is derived from an EMBL/GenBank/DDBJ whole genome shotgun (WGS) entry which is preliminary data.</text>
</comment>